<dbReference type="InterPro" id="IPR004294">
    <property type="entry name" value="Carotenoid_Oase"/>
</dbReference>
<sequence length="174" mass="19015">MRSWPPHQASIRSFTCWATTRRSPRSDHRVSTANTHVVVHGGRLLALEDGGFPYELTPDLDTIGPFTFGGALETPMTAHPKICPITGELLFFGASVRPPHLTGAGFVAAGPGRRERRAPEPAPVEPPPADRHRHRGAPGRPAERISAHRRCGGRATEPLRVCHRRVLGTRGQPR</sequence>
<dbReference type="GO" id="GO:0046872">
    <property type="term" value="F:metal ion binding"/>
    <property type="evidence" value="ECO:0007669"/>
    <property type="project" value="UniProtKB-KW"/>
</dbReference>
<keyword evidence="2 5" id="KW-0479">Metal-binding</keyword>
<evidence type="ECO:0000313" key="8">
    <source>
        <dbReference type="Proteomes" id="UP000295497"/>
    </source>
</evidence>
<dbReference type="EMBL" id="CP012672">
    <property type="protein sequence ID" value="AUX31184.1"/>
    <property type="molecule type" value="Genomic_DNA"/>
</dbReference>
<dbReference type="AlphaFoldDB" id="A0A4P2QM90"/>
<evidence type="ECO:0000256" key="1">
    <source>
        <dbReference type="ARBA" id="ARBA00006787"/>
    </source>
</evidence>
<feature type="region of interest" description="Disordered" evidence="6">
    <location>
        <begin position="105"/>
        <end position="156"/>
    </location>
</feature>
<keyword evidence="4 5" id="KW-0408">Iron</keyword>
<dbReference type="PANTHER" id="PTHR10543">
    <property type="entry name" value="BETA-CAROTENE DIOXYGENASE"/>
    <property type="match status" value="1"/>
</dbReference>
<evidence type="ECO:0000256" key="6">
    <source>
        <dbReference type="SAM" id="MobiDB-lite"/>
    </source>
</evidence>
<dbReference type="GO" id="GO:0016121">
    <property type="term" value="P:carotene catabolic process"/>
    <property type="evidence" value="ECO:0007669"/>
    <property type="project" value="TreeGrafter"/>
</dbReference>
<evidence type="ECO:0000256" key="2">
    <source>
        <dbReference type="ARBA" id="ARBA00022723"/>
    </source>
</evidence>
<evidence type="ECO:0000256" key="3">
    <source>
        <dbReference type="ARBA" id="ARBA00023002"/>
    </source>
</evidence>
<feature type="binding site" evidence="5">
    <location>
        <position position="79"/>
    </location>
    <ligand>
        <name>Fe cation</name>
        <dbReference type="ChEBI" id="CHEBI:24875"/>
        <note>catalytic</note>
    </ligand>
</feature>
<proteinExistence type="inferred from homology"/>
<comment type="similarity">
    <text evidence="1">Belongs to the carotenoid oxygenase family.</text>
</comment>
<keyword evidence="3" id="KW-0560">Oxidoreductase</keyword>
<accession>A0A4P2QM90</accession>
<evidence type="ECO:0000256" key="4">
    <source>
        <dbReference type="ARBA" id="ARBA00023004"/>
    </source>
</evidence>
<evidence type="ECO:0000256" key="5">
    <source>
        <dbReference type="PIRSR" id="PIRSR604294-1"/>
    </source>
</evidence>
<dbReference type="Proteomes" id="UP000295497">
    <property type="component" value="Chromosome"/>
</dbReference>
<comment type="cofactor">
    <cofactor evidence="5">
        <name>Fe(2+)</name>
        <dbReference type="ChEBI" id="CHEBI:29033"/>
    </cofactor>
    <text evidence="5">Binds 1 Fe(2+) ion per subunit.</text>
</comment>
<dbReference type="Pfam" id="PF03055">
    <property type="entry name" value="RPE65"/>
    <property type="match status" value="1"/>
</dbReference>
<name>A0A4P2QM90_SORCE</name>
<protein>
    <submittedName>
        <fullName evidence="7">Uncharacterized protein</fullName>
    </submittedName>
</protein>
<dbReference type="GO" id="GO:0010436">
    <property type="term" value="F:carotenoid dioxygenase activity"/>
    <property type="evidence" value="ECO:0007669"/>
    <property type="project" value="TreeGrafter"/>
</dbReference>
<evidence type="ECO:0000313" key="7">
    <source>
        <dbReference type="EMBL" id="AUX31184.1"/>
    </source>
</evidence>
<gene>
    <name evidence="7" type="ORF">SOCE836_033120</name>
</gene>
<dbReference type="PANTHER" id="PTHR10543:SF89">
    <property type="entry name" value="CAROTENOID 9,10(9',10')-CLEAVAGE DIOXYGENASE 1"/>
    <property type="match status" value="1"/>
</dbReference>
<organism evidence="7 8">
    <name type="scientific">Sorangium cellulosum</name>
    <name type="common">Polyangium cellulosum</name>
    <dbReference type="NCBI Taxonomy" id="56"/>
    <lineage>
        <taxon>Bacteria</taxon>
        <taxon>Pseudomonadati</taxon>
        <taxon>Myxococcota</taxon>
        <taxon>Polyangia</taxon>
        <taxon>Polyangiales</taxon>
        <taxon>Polyangiaceae</taxon>
        <taxon>Sorangium</taxon>
    </lineage>
</organism>
<reference evidence="7 8" key="1">
    <citation type="submission" date="2015-09" db="EMBL/GenBank/DDBJ databases">
        <title>Sorangium comparison.</title>
        <authorList>
            <person name="Zaburannyi N."/>
            <person name="Bunk B."/>
            <person name="Overmann J."/>
            <person name="Mueller R."/>
        </authorList>
    </citation>
    <scope>NUCLEOTIDE SEQUENCE [LARGE SCALE GENOMIC DNA]</scope>
    <source>
        <strain evidence="7 8">So ce836</strain>
    </source>
</reference>